<proteinExistence type="inferred from homology"/>
<evidence type="ECO:0000313" key="11">
    <source>
        <dbReference type="EMBL" id="TNO41480.1"/>
    </source>
</evidence>
<feature type="signal peptide" evidence="10">
    <location>
        <begin position="1"/>
        <end position="22"/>
    </location>
</feature>
<dbReference type="PANTHER" id="PTHR30329:SF21">
    <property type="entry name" value="LIPOPROTEIN YIAD-RELATED"/>
    <property type="match status" value="1"/>
</dbReference>
<reference evidence="11 12" key="1">
    <citation type="submission" date="2019-06" db="EMBL/GenBank/DDBJ databases">
        <title>Epidemiology of MDR Campylobacter spp.</title>
        <authorList>
            <person name="Addetia A."/>
            <person name="Greninger A."/>
            <person name="Fang F."/>
        </authorList>
    </citation>
    <scope>NUCLEOTIDE SEQUENCE [LARGE SCALE GENOMIC DNA]</scope>
    <source>
        <strain evidence="11 12">HMC314</strain>
    </source>
</reference>
<comment type="caution">
    <text evidence="11">The sequence shown here is derived from an EMBL/GenBank/DDBJ whole genome shotgun (WGS) entry which is preliminary data.</text>
</comment>
<evidence type="ECO:0000256" key="7">
    <source>
        <dbReference type="ARBA" id="ARBA00023306"/>
    </source>
</evidence>
<evidence type="ECO:0000256" key="4">
    <source>
        <dbReference type="ARBA" id="ARBA00023139"/>
    </source>
</evidence>
<dbReference type="GO" id="GO:0051301">
    <property type="term" value="P:cell division"/>
    <property type="evidence" value="ECO:0007669"/>
    <property type="project" value="UniProtKB-KW"/>
</dbReference>
<dbReference type="InterPro" id="IPR006665">
    <property type="entry name" value="OmpA-like"/>
</dbReference>
<dbReference type="Proteomes" id="UP000312397">
    <property type="component" value="Unassembled WGS sequence"/>
</dbReference>
<evidence type="ECO:0000256" key="5">
    <source>
        <dbReference type="ARBA" id="ARBA00023237"/>
    </source>
</evidence>
<dbReference type="PROSITE" id="PS51123">
    <property type="entry name" value="OMPA_2"/>
    <property type="match status" value="1"/>
</dbReference>
<dbReference type="PROSITE" id="PS51257">
    <property type="entry name" value="PROKAR_LIPOPROTEIN"/>
    <property type="match status" value="1"/>
</dbReference>
<dbReference type="Pfam" id="PF00691">
    <property type="entry name" value="OmpA"/>
    <property type="match status" value="1"/>
</dbReference>
<evidence type="ECO:0000256" key="10">
    <source>
        <dbReference type="SAM" id="SignalP"/>
    </source>
</evidence>
<evidence type="ECO:0000256" key="2">
    <source>
        <dbReference type="ARBA" id="ARBA00022729"/>
    </source>
</evidence>
<accession>A0A5C4YEK4</accession>
<keyword evidence="5 8" id="KW-0998">Cell outer membrane</keyword>
<evidence type="ECO:0000256" key="3">
    <source>
        <dbReference type="ARBA" id="ARBA00023136"/>
    </source>
</evidence>
<feature type="chain" id="PRO_5043870718" description="Peptidoglycan-associated lipoprotein" evidence="10">
    <location>
        <begin position="23"/>
        <end position="168"/>
    </location>
</feature>
<protein>
    <recommendedName>
        <fullName evidence="8">Peptidoglycan-associated lipoprotein</fullName>
        <shortName evidence="8">PAL</shortName>
    </recommendedName>
</protein>
<keyword evidence="2 8" id="KW-0732">Signal</keyword>
<keyword evidence="3 8" id="KW-0472">Membrane</keyword>
<comment type="subcellular location">
    <subcellularLocation>
        <location evidence="8">Cell outer membrane</location>
        <topology evidence="8">Lipid-anchor</topology>
    </subcellularLocation>
</comment>
<dbReference type="HAMAP" id="MF_02204">
    <property type="entry name" value="Pal"/>
    <property type="match status" value="1"/>
</dbReference>
<dbReference type="InterPro" id="IPR050330">
    <property type="entry name" value="Bact_OuterMem_StrucFunc"/>
</dbReference>
<dbReference type="CDD" id="cd07185">
    <property type="entry name" value="OmpA_C-like"/>
    <property type="match status" value="1"/>
</dbReference>
<keyword evidence="1" id="KW-0132">Cell division</keyword>
<name>A0A5C4YEK4_CAMJU</name>
<evidence type="ECO:0000256" key="9">
    <source>
        <dbReference type="SAM" id="MobiDB-lite"/>
    </source>
</evidence>
<dbReference type="PRINTS" id="PR01021">
    <property type="entry name" value="OMPADOMAIN"/>
</dbReference>
<feature type="region of interest" description="Disordered" evidence="9">
    <location>
        <begin position="21"/>
        <end position="46"/>
    </location>
</feature>
<keyword evidence="4 8" id="KW-0564">Palmitate</keyword>
<dbReference type="GO" id="GO:0009279">
    <property type="term" value="C:cell outer membrane"/>
    <property type="evidence" value="ECO:0007669"/>
    <property type="project" value="UniProtKB-SubCell"/>
</dbReference>
<evidence type="ECO:0000256" key="1">
    <source>
        <dbReference type="ARBA" id="ARBA00022618"/>
    </source>
</evidence>
<evidence type="ECO:0000313" key="12">
    <source>
        <dbReference type="Proteomes" id="UP000312397"/>
    </source>
</evidence>
<dbReference type="Gene3D" id="3.30.1330.60">
    <property type="entry name" value="OmpA-like domain"/>
    <property type="match status" value="1"/>
</dbReference>
<evidence type="ECO:0000256" key="8">
    <source>
        <dbReference type="HAMAP-Rule" id="MF_02204"/>
    </source>
</evidence>
<dbReference type="RefSeq" id="WP_061210173.1">
    <property type="nucleotide sequence ID" value="NZ_BCNK01000005.1"/>
</dbReference>
<sequence length="168" mass="18030">MKKILFTSIAALAVVISGCSTKSTSVSGDSSVDSNRGSGGSGGSDGWDIDSKISQLNDTLNKVYFDFDKFNIRPDMQNVVSTNANIFNTEVSGVSITVEGNCDEWGTDEYNQALGLKRAKAVKEALIAKGVNADRIAVKSYGETNPVCTEKTKACDAQNRRAEFKLSR</sequence>
<dbReference type="AlphaFoldDB" id="A0A5C4YEK4"/>
<keyword evidence="7" id="KW-0131">Cell cycle</keyword>
<dbReference type="InterPro" id="IPR036737">
    <property type="entry name" value="OmpA-like_sf"/>
</dbReference>
<feature type="compositionally biased region" description="Low complexity" evidence="9">
    <location>
        <begin position="21"/>
        <end position="36"/>
    </location>
</feature>
<dbReference type="PANTHER" id="PTHR30329">
    <property type="entry name" value="STATOR ELEMENT OF FLAGELLAR MOTOR COMPLEX"/>
    <property type="match status" value="1"/>
</dbReference>
<evidence type="ECO:0000256" key="6">
    <source>
        <dbReference type="ARBA" id="ARBA00023288"/>
    </source>
</evidence>
<keyword evidence="6 8" id="KW-0449">Lipoprotein</keyword>
<gene>
    <name evidence="8 11" type="primary">pal</name>
    <name evidence="11" type="ORF">FH034_06130</name>
</gene>
<dbReference type="SUPFAM" id="SSF103088">
    <property type="entry name" value="OmpA-like"/>
    <property type="match status" value="1"/>
</dbReference>
<dbReference type="InterPro" id="IPR014169">
    <property type="entry name" value="Pal_lipo_C"/>
</dbReference>
<dbReference type="InterPro" id="IPR039001">
    <property type="entry name" value="Pal"/>
</dbReference>
<dbReference type="EMBL" id="VEVS01000019">
    <property type="protein sequence ID" value="TNO41480.1"/>
    <property type="molecule type" value="Genomic_DNA"/>
</dbReference>
<dbReference type="NCBIfam" id="TIGR02802">
    <property type="entry name" value="Pal_lipo"/>
    <property type="match status" value="1"/>
</dbReference>
<dbReference type="InterPro" id="IPR006664">
    <property type="entry name" value="OMP_bac"/>
</dbReference>
<comment type="similarity">
    <text evidence="8">Belongs to the Pal lipoprotein family.</text>
</comment>
<organism evidence="11 12">
    <name type="scientific">Campylobacter jejuni</name>
    <dbReference type="NCBI Taxonomy" id="197"/>
    <lineage>
        <taxon>Bacteria</taxon>
        <taxon>Pseudomonadati</taxon>
        <taxon>Campylobacterota</taxon>
        <taxon>Epsilonproteobacteria</taxon>
        <taxon>Campylobacterales</taxon>
        <taxon>Campylobacteraceae</taxon>
        <taxon>Campylobacter</taxon>
    </lineage>
</organism>